<dbReference type="SUPFAM" id="SSF52058">
    <property type="entry name" value="L domain-like"/>
    <property type="match status" value="2"/>
</dbReference>
<comment type="caution">
    <text evidence="5">The sequence shown here is derived from an EMBL/GenBank/DDBJ whole genome shotgun (WGS) entry which is preliminary data.</text>
</comment>
<keyword evidence="4" id="KW-0812">Transmembrane</keyword>
<dbReference type="Gene3D" id="3.80.10.10">
    <property type="entry name" value="Ribonuclease Inhibitor"/>
    <property type="match status" value="1"/>
</dbReference>
<dbReference type="EMBL" id="CAMGYJ010000003">
    <property type="protein sequence ID" value="CAI0395059.1"/>
    <property type="molecule type" value="Genomic_DNA"/>
</dbReference>
<evidence type="ECO:0000313" key="5">
    <source>
        <dbReference type="EMBL" id="CAI0395059.1"/>
    </source>
</evidence>
<sequence length="434" mass="48294">MRGVGFPWWLLANNTNLEELSIHNCSLSGSFQLPPNQDFGRISEQLPNCSKLESQDASNNHLSGKIPSSIWNFPRLVLLDLSKNNFFGSLPSGFITSQMLAVYLSRNHLGGTLTKNDYSSYELSVLDLSYNHLTGTIPIWISKLPSLSYLLLNNNKLHGEVLVPFCLEHLKLIVISHNHFHGHLSSAITTNGSCKEAPNVRIVSRDLEFVTKTHLYTYAGTSLSLMVGLDFSDNNFTGEIPPQISDIMGSIKGLNLSYNKLTGSIPPSFSKMLEIESLDLSHNNLSGFIPSQLTELTSLASFSVTYNNLSSKCPPRVAQFATFDEASYQGNPFLCCTFPLQPSKPLFTPLASDDQDDDDDDGGRGGFIDMESFYASSGVSFVMALLIIASVLYINLYWRRVWFYYVGVTITSCYYFVVDHLPVPVKYKVLKLQV</sequence>
<dbReference type="Pfam" id="PF13855">
    <property type="entry name" value="LRR_8"/>
    <property type="match status" value="2"/>
</dbReference>
<reference evidence="5" key="1">
    <citation type="submission" date="2022-08" db="EMBL/GenBank/DDBJ databases">
        <authorList>
            <person name="Gutierrez-Valencia J."/>
        </authorList>
    </citation>
    <scope>NUCLEOTIDE SEQUENCE</scope>
</reference>
<comment type="similarity">
    <text evidence="1">Belongs to the RLP family.</text>
</comment>
<dbReference type="InterPro" id="IPR001611">
    <property type="entry name" value="Leu-rich_rpt"/>
</dbReference>
<keyword evidence="2" id="KW-0433">Leucine-rich repeat</keyword>
<evidence type="ECO:0000256" key="4">
    <source>
        <dbReference type="SAM" id="Phobius"/>
    </source>
</evidence>
<proteinExistence type="inferred from homology"/>
<accession>A0AAV0ID41</accession>
<dbReference type="PANTHER" id="PTHR48062:SF21">
    <property type="entry name" value="RECEPTOR-LIKE PROTEIN 12"/>
    <property type="match status" value="1"/>
</dbReference>
<dbReference type="PANTHER" id="PTHR48062">
    <property type="entry name" value="RECEPTOR-LIKE PROTEIN 14"/>
    <property type="match status" value="1"/>
</dbReference>
<dbReference type="Pfam" id="PF00560">
    <property type="entry name" value="LRR_1"/>
    <property type="match status" value="3"/>
</dbReference>
<keyword evidence="6" id="KW-1185">Reference proteome</keyword>
<dbReference type="InterPro" id="IPR032675">
    <property type="entry name" value="LRR_dom_sf"/>
</dbReference>
<protein>
    <submittedName>
        <fullName evidence="5">Uncharacterized protein</fullName>
    </submittedName>
</protein>
<feature type="transmembrane region" description="Helical" evidence="4">
    <location>
        <begin position="373"/>
        <end position="394"/>
    </location>
</feature>
<keyword evidence="3" id="KW-0677">Repeat</keyword>
<feature type="transmembrane region" description="Helical" evidence="4">
    <location>
        <begin position="401"/>
        <end position="418"/>
    </location>
</feature>
<dbReference type="InterPro" id="IPR051502">
    <property type="entry name" value="RLP_Defense_Trigger"/>
</dbReference>
<organism evidence="5 6">
    <name type="scientific">Linum tenue</name>
    <dbReference type="NCBI Taxonomy" id="586396"/>
    <lineage>
        <taxon>Eukaryota</taxon>
        <taxon>Viridiplantae</taxon>
        <taxon>Streptophyta</taxon>
        <taxon>Embryophyta</taxon>
        <taxon>Tracheophyta</taxon>
        <taxon>Spermatophyta</taxon>
        <taxon>Magnoliopsida</taxon>
        <taxon>eudicotyledons</taxon>
        <taxon>Gunneridae</taxon>
        <taxon>Pentapetalae</taxon>
        <taxon>rosids</taxon>
        <taxon>fabids</taxon>
        <taxon>Malpighiales</taxon>
        <taxon>Linaceae</taxon>
        <taxon>Linum</taxon>
    </lineage>
</organism>
<gene>
    <name evidence="5" type="ORF">LITE_LOCUS8572</name>
</gene>
<evidence type="ECO:0000313" key="6">
    <source>
        <dbReference type="Proteomes" id="UP001154282"/>
    </source>
</evidence>
<keyword evidence="4" id="KW-0472">Membrane</keyword>
<name>A0AAV0ID41_9ROSI</name>
<evidence type="ECO:0000256" key="2">
    <source>
        <dbReference type="ARBA" id="ARBA00022614"/>
    </source>
</evidence>
<dbReference type="PRINTS" id="PR00019">
    <property type="entry name" value="LEURICHRPT"/>
</dbReference>
<keyword evidence="4" id="KW-1133">Transmembrane helix</keyword>
<evidence type="ECO:0000256" key="1">
    <source>
        <dbReference type="ARBA" id="ARBA00009592"/>
    </source>
</evidence>
<dbReference type="Proteomes" id="UP001154282">
    <property type="component" value="Unassembled WGS sequence"/>
</dbReference>
<evidence type="ECO:0000256" key="3">
    <source>
        <dbReference type="ARBA" id="ARBA00022737"/>
    </source>
</evidence>
<dbReference type="AlphaFoldDB" id="A0AAV0ID41"/>
<dbReference type="FunFam" id="3.80.10.10:FF:000383">
    <property type="entry name" value="Leucine-rich repeat receptor protein kinase EMS1"/>
    <property type="match status" value="1"/>
</dbReference>